<keyword evidence="10" id="KW-1185">Reference proteome</keyword>
<feature type="transmembrane region" description="Helical" evidence="7">
    <location>
        <begin position="220"/>
        <end position="242"/>
    </location>
</feature>
<proteinExistence type="predicted"/>
<dbReference type="PRINTS" id="PR00119">
    <property type="entry name" value="CATATPASE"/>
</dbReference>
<comment type="caution">
    <text evidence="9">The sequence shown here is derived from an EMBL/GenBank/DDBJ whole genome shotgun (WGS) entry which is preliminary data.</text>
</comment>
<dbReference type="Proteomes" id="UP001190700">
    <property type="component" value="Unassembled WGS sequence"/>
</dbReference>
<evidence type="ECO:0000313" key="10">
    <source>
        <dbReference type="Proteomes" id="UP001190700"/>
    </source>
</evidence>
<keyword evidence="7" id="KW-0812">Transmembrane</keyword>
<sequence>MSFHLFQWHASVMQVKRDGCWRTIDSAEALPGDLVRIVDAADGWLLPYDVALTQGTAVCDESALTGESSPVQKTAAPLEDGAARPYSNTDHHCARFTLFAGTTVLQAGQSREEEILGVVVATGISTSKGRRPISSSSSSPSGKVGKAKVGVMRLMKSMGARRAAGRLLSSMLYPRKVMFKYDEELRVVFAMLLLFAIVCFALTITFQTRSGVQSSFVTKWGYGIFTISQILSPLIPIALVVGQINSSNRLRRAGIFTVDPARISISGKIRLFAFDKTGTLTKVPSVHPLHPLECSLRRIVPRAIRH</sequence>
<dbReference type="InterPro" id="IPR059000">
    <property type="entry name" value="ATPase_P-type_domA"/>
</dbReference>
<gene>
    <name evidence="9" type="ORF">CYMTET_49348</name>
</gene>
<name>A0AAE0BS25_9CHLO</name>
<dbReference type="GO" id="GO:0140358">
    <property type="term" value="F:P-type transmembrane transporter activity"/>
    <property type="evidence" value="ECO:0007669"/>
    <property type="project" value="InterPro"/>
</dbReference>
<dbReference type="Gene3D" id="2.70.150.10">
    <property type="entry name" value="Calcium-transporting ATPase, cytoplasmic transduction domain A"/>
    <property type="match status" value="1"/>
</dbReference>
<evidence type="ECO:0000256" key="6">
    <source>
        <dbReference type="ARBA" id="ARBA00022967"/>
    </source>
</evidence>
<dbReference type="SUPFAM" id="SSF81653">
    <property type="entry name" value="Calcium ATPase, transduction domain A"/>
    <property type="match status" value="1"/>
</dbReference>
<organism evidence="9 10">
    <name type="scientific">Cymbomonas tetramitiformis</name>
    <dbReference type="NCBI Taxonomy" id="36881"/>
    <lineage>
        <taxon>Eukaryota</taxon>
        <taxon>Viridiplantae</taxon>
        <taxon>Chlorophyta</taxon>
        <taxon>Pyramimonadophyceae</taxon>
        <taxon>Pyramimonadales</taxon>
        <taxon>Pyramimonadaceae</taxon>
        <taxon>Cymbomonas</taxon>
    </lineage>
</organism>
<evidence type="ECO:0000256" key="7">
    <source>
        <dbReference type="SAM" id="Phobius"/>
    </source>
</evidence>
<evidence type="ECO:0000256" key="1">
    <source>
        <dbReference type="ARBA" id="ARBA00004141"/>
    </source>
</evidence>
<dbReference type="PANTHER" id="PTHR45630:SF11">
    <property type="entry name" value="CATION-TRANSPORTING P-TYPE ATPASE N-TERMINAL DOMAIN-CONTAINING PROTEIN"/>
    <property type="match status" value="1"/>
</dbReference>
<evidence type="ECO:0000256" key="5">
    <source>
        <dbReference type="ARBA" id="ARBA00022842"/>
    </source>
</evidence>
<keyword evidence="2" id="KW-0479">Metal-binding</keyword>
<dbReference type="GO" id="GO:0046872">
    <property type="term" value="F:metal ion binding"/>
    <property type="evidence" value="ECO:0007669"/>
    <property type="project" value="UniProtKB-KW"/>
</dbReference>
<keyword evidence="6" id="KW-1278">Translocase</keyword>
<keyword evidence="7" id="KW-1133">Transmembrane helix</keyword>
<dbReference type="Pfam" id="PF00122">
    <property type="entry name" value="E1-E2_ATPase"/>
    <property type="match status" value="1"/>
</dbReference>
<keyword evidence="7" id="KW-0472">Membrane</keyword>
<dbReference type="GO" id="GO:0019829">
    <property type="term" value="F:ATPase-coupled monoatomic cation transmembrane transporter activity"/>
    <property type="evidence" value="ECO:0007669"/>
    <property type="project" value="TreeGrafter"/>
</dbReference>
<evidence type="ECO:0000256" key="4">
    <source>
        <dbReference type="ARBA" id="ARBA00022840"/>
    </source>
</evidence>
<reference evidence="9 10" key="1">
    <citation type="journal article" date="2015" name="Genome Biol. Evol.">
        <title>Comparative Genomics of a Bacterivorous Green Alga Reveals Evolutionary Causalities and Consequences of Phago-Mixotrophic Mode of Nutrition.</title>
        <authorList>
            <person name="Burns J.A."/>
            <person name="Paasch A."/>
            <person name="Narechania A."/>
            <person name="Kim E."/>
        </authorList>
    </citation>
    <scope>NUCLEOTIDE SEQUENCE [LARGE SCALE GENOMIC DNA]</scope>
    <source>
        <strain evidence="9 10">PLY_AMNH</strain>
    </source>
</reference>
<feature type="transmembrane region" description="Helical" evidence="7">
    <location>
        <begin position="185"/>
        <end position="208"/>
    </location>
</feature>
<keyword evidence="4" id="KW-0067">ATP-binding</keyword>
<feature type="domain" description="P-type ATPase A" evidence="8">
    <location>
        <begin position="13"/>
        <end position="130"/>
    </location>
</feature>
<comment type="subcellular location">
    <subcellularLocation>
        <location evidence="1">Membrane</location>
        <topology evidence="1">Multi-pass membrane protein</topology>
    </subcellularLocation>
</comment>
<evidence type="ECO:0000313" key="9">
    <source>
        <dbReference type="EMBL" id="KAK3240845.1"/>
    </source>
</evidence>
<dbReference type="InterPro" id="IPR006544">
    <property type="entry name" value="P-type_TPase_V"/>
</dbReference>
<keyword evidence="3" id="KW-0547">Nucleotide-binding</keyword>
<dbReference type="PANTHER" id="PTHR45630">
    <property type="entry name" value="CATION-TRANSPORTING ATPASE-RELATED"/>
    <property type="match status" value="1"/>
</dbReference>
<evidence type="ECO:0000259" key="8">
    <source>
        <dbReference type="Pfam" id="PF00122"/>
    </source>
</evidence>
<accession>A0AAE0BS25</accession>
<keyword evidence="5" id="KW-0460">Magnesium</keyword>
<dbReference type="InterPro" id="IPR008250">
    <property type="entry name" value="ATPase_P-typ_transduc_dom_A_sf"/>
</dbReference>
<dbReference type="GO" id="GO:0016020">
    <property type="term" value="C:membrane"/>
    <property type="evidence" value="ECO:0007669"/>
    <property type="project" value="UniProtKB-SubCell"/>
</dbReference>
<protein>
    <recommendedName>
        <fullName evidence="8">P-type ATPase A domain-containing protein</fullName>
    </recommendedName>
</protein>
<evidence type="ECO:0000256" key="2">
    <source>
        <dbReference type="ARBA" id="ARBA00022723"/>
    </source>
</evidence>
<evidence type="ECO:0000256" key="3">
    <source>
        <dbReference type="ARBA" id="ARBA00022741"/>
    </source>
</evidence>
<dbReference type="GO" id="GO:0005524">
    <property type="term" value="F:ATP binding"/>
    <property type="evidence" value="ECO:0007669"/>
    <property type="project" value="UniProtKB-KW"/>
</dbReference>
<dbReference type="AlphaFoldDB" id="A0AAE0BS25"/>
<dbReference type="EMBL" id="LGRX02033536">
    <property type="protein sequence ID" value="KAK3240845.1"/>
    <property type="molecule type" value="Genomic_DNA"/>
</dbReference>